<organism evidence="1 2">
    <name type="scientific">Stomoxys calcitrans</name>
    <name type="common">Stable fly</name>
    <name type="synonym">Conops calcitrans</name>
    <dbReference type="NCBI Taxonomy" id="35570"/>
    <lineage>
        <taxon>Eukaryota</taxon>
        <taxon>Metazoa</taxon>
        <taxon>Ecdysozoa</taxon>
        <taxon>Arthropoda</taxon>
        <taxon>Hexapoda</taxon>
        <taxon>Insecta</taxon>
        <taxon>Pterygota</taxon>
        <taxon>Neoptera</taxon>
        <taxon>Endopterygota</taxon>
        <taxon>Diptera</taxon>
        <taxon>Brachycera</taxon>
        <taxon>Muscomorpha</taxon>
        <taxon>Muscoidea</taxon>
        <taxon>Muscidae</taxon>
        <taxon>Stomoxys</taxon>
    </lineage>
</organism>
<protein>
    <submittedName>
        <fullName evidence="1">Uncharacterized protein</fullName>
    </submittedName>
</protein>
<dbReference type="EnsemblMetazoa" id="SCAU011292-RA">
    <property type="protein sequence ID" value="SCAU011292-PA"/>
    <property type="gene ID" value="SCAU011292"/>
</dbReference>
<sequence>MTLHNRTLLSVSILLKPKMKKFLAIFAFALAIQVVFAHPFETAEELKDARENFQQMVNEIRRLSEMNTNEIPDTEEYSNYKNGFQNILKRFDVKNDTVVCSAKMAGIVEDLYKLFTKVKNDESAVGKKIYEIAMKNRNLDFPKTYKVGINYSDHPELFEQVYC</sequence>
<evidence type="ECO:0000313" key="2">
    <source>
        <dbReference type="Proteomes" id="UP000095300"/>
    </source>
</evidence>
<accession>A0A1I8PUQ8</accession>
<dbReference type="AlphaFoldDB" id="A0A1I8PUQ8"/>
<gene>
    <name evidence="1" type="primary">106091115</name>
</gene>
<reference evidence="1" key="1">
    <citation type="submission" date="2020-05" db="UniProtKB">
        <authorList>
            <consortium name="EnsemblMetazoa"/>
        </authorList>
    </citation>
    <scope>IDENTIFICATION</scope>
    <source>
        <strain evidence="1">USDA</strain>
    </source>
</reference>
<dbReference type="VEuPathDB" id="VectorBase:SCAU011292"/>
<evidence type="ECO:0000313" key="1">
    <source>
        <dbReference type="EnsemblMetazoa" id="SCAU011292-PA"/>
    </source>
</evidence>
<keyword evidence="2" id="KW-1185">Reference proteome</keyword>
<proteinExistence type="predicted"/>
<name>A0A1I8PUQ8_STOCA</name>
<dbReference type="Proteomes" id="UP000095300">
    <property type="component" value="Unassembled WGS sequence"/>
</dbReference>